<dbReference type="GO" id="GO:0006874">
    <property type="term" value="P:intracellular calcium ion homeostasis"/>
    <property type="evidence" value="ECO:0007669"/>
    <property type="project" value="TreeGrafter"/>
</dbReference>
<evidence type="ECO:0000256" key="7">
    <source>
        <dbReference type="ARBA" id="ARBA00023157"/>
    </source>
</evidence>
<evidence type="ECO:0000256" key="8">
    <source>
        <dbReference type="ARBA" id="ARBA00023322"/>
    </source>
</evidence>
<dbReference type="GO" id="GO:0014826">
    <property type="term" value="P:vein smooth muscle contraction"/>
    <property type="evidence" value="ECO:0007669"/>
    <property type="project" value="TreeGrafter"/>
</dbReference>
<dbReference type="AlphaFoldDB" id="A0A4W3JXS3"/>
<dbReference type="InterPro" id="IPR020475">
    <property type="entry name" value="Endothelin"/>
</dbReference>
<dbReference type="GO" id="GO:0005179">
    <property type="term" value="F:hormone activity"/>
    <property type="evidence" value="ECO:0007669"/>
    <property type="project" value="TreeGrafter"/>
</dbReference>
<reference evidence="13" key="3">
    <citation type="journal article" date="2014" name="Nature">
        <title>Elephant shark genome provides unique insights into gnathostome evolution.</title>
        <authorList>
            <consortium name="International Elephant Shark Genome Sequencing Consortium"/>
            <person name="Venkatesh B."/>
            <person name="Lee A.P."/>
            <person name="Ravi V."/>
            <person name="Maurya A.K."/>
            <person name="Lian M.M."/>
            <person name="Swann J.B."/>
            <person name="Ohta Y."/>
            <person name="Flajnik M.F."/>
            <person name="Sutoh Y."/>
            <person name="Kasahara M."/>
            <person name="Hoon S."/>
            <person name="Gangu V."/>
            <person name="Roy S.W."/>
            <person name="Irimia M."/>
            <person name="Korzh V."/>
            <person name="Kondrychyn I."/>
            <person name="Lim Z.W."/>
            <person name="Tay B.H."/>
            <person name="Tohari S."/>
            <person name="Kong K.W."/>
            <person name="Ho S."/>
            <person name="Lorente-Galdos B."/>
            <person name="Quilez J."/>
            <person name="Marques-Bonet T."/>
            <person name="Raney B.J."/>
            <person name="Ingham P.W."/>
            <person name="Tay A."/>
            <person name="Hillier L.W."/>
            <person name="Minx P."/>
            <person name="Boehm T."/>
            <person name="Wilson R.K."/>
            <person name="Brenner S."/>
            <person name="Warren W.C."/>
        </authorList>
    </citation>
    <scope>NUCLEOTIDE SEQUENCE [LARGE SCALE GENOMIC DNA]</scope>
</reference>
<keyword evidence="7" id="KW-1015">Disulfide bond</keyword>
<evidence type="ECO:0000256" key="3">
    <source>
        <dbReference type="ARBA" id="ARBA00010959"/>
    </source>
</evidence>
<dbReference type="GO" id="GO:0019229">
    <property type="term" value="P:regulation of vasoconstriction"/>
    <property type="evidence" value="ECO:0007669"/>
    <property type="project" value="InterPro"/>
</dbReference>
<keyword evidence="8" id="KW-0839">Vasoconstrictor</keyword>
<keyword evidence="13" id="KW-1185">Reference proteome</keyword>
<organism evidence="12 13">
    <name type="scientific">Callorhinchus milii</name>
    <name type="common">Ghost shark</name>
    <dbReference type="NCBI Taxonomy" id="7868"/>
    <lineage>
        <taxon>Eukaryota</taxon>
        <taxon>Metazoa</taxon>
        <taxon>Chordata</taxon>
        <taxon>Craniata</taxon>
        <taxon>Vertebrata</taxon>
        <taxon>Chondrichthyes</taxon>
        <taxon>Holocephali</taxon>
        <taxon>Chimaeriformes</taxon>
        <taxon>Callorhinchidae</taxon>
        <taxon>Callorhinchus</taxon>
    </lineage>
</organism>
<protein>
    <recommendedName>
        <fullName evidence="9">Endothelin-3</fullName>
    </recommendedName>
    <alternativeName>
        <fullName evidence="10">Preproendothelin-3</fullName>
    </alternativeName>
</protein>
<feature type="domain" description="Endothelin-like toxin" evidence="11">
    <location>
        <begin position="86"/>
        <end position="107"/>
    </location>
</feature>
<dbReference type="InterPro" id="IPR019764">
    <property type="entry name" value="Endothelin_toxin_CS"/>
</dbReference>
<comment type="function">
    <text evidence="1">Endothelins are endothelium-derived vasoconstrictor peptides.</text>
</comment>
<evidence type="ECO:0000313" key="13">
    <source>
        <dbReference type="Proteomes" id="UP000314986"/>
    </source>
</evidence>
<reference evidence="12" key="5">
    <citation type="submission" date="2025-09" db="UniProtKB">
        <authorList>
            <consortium name="Ensembl"/>
        </authorList>
    </citation>
    <scope>IDENTIFICATION</scope>
</reference>
<evidence type="ECO:0000259" key="11">
    <source>
        <dbReference type="SMART" id="SM00272"/>
    </source>
</evidence>
<dbReference type="Proteomes" id="UP000314986">
    <property type="component" value="Unassembled WGS sequence"/>
</dbReference>
<evidence type="ECO:0000313" key="12">
    <source>
        <dbReference type="Ensembl" id="ENSCMIP00000036605.1"/>
    </source>
</evidence>
<name>A0A4W3JXS3_CALMI</name>
<reference evidence="12" key="4">
    <citation type="submission" date="2025-08" db="UniProtKB">
        <authorList>
            <consortium name="Ensembl"/>
        </authorList>
    </citation>
    <scope>IDENTIFICATION</scope>
</reference>
<dbReference type="PANTHER" id="PTHR13874:SF11">
    <property type="entry name" value="ENDOTHELIN-3"/>
    <property type="match status" value="1"/>
</dbReference>
<comment type="similarity">
    <text evidence="3">Belongs to the endothelin/sarafotoxin family.</text>
</comment>
<dbReference type="GO" id="GO:0005615">
    <property type="term" value="C:extracellular space"/>
    <property type="evidence" value="ECO:0007669"/>
    <property type="project" value="TreeGrafter"/>
</dbReference>
<dbReference type="GO" id="GO:0031708">
    <property type="term" value="F:endothelin B receptor binding"/>
    <property type="evidence" value="ECO:0007669"/>
    <property type="project" value="TreeGrafter"/>
</dbReference>
<evidence type="ECO:0000256" key="1">
    <source>
        <dbReference type="ARBA" id="ARBA00003023"/>
    </source>
</evidence>
<reference evidence="13" key="1">
    <citation type="journal article" date="2006" name="Science">
        <title>Ancient noncoding elements conserved in the human genome.</title>
        <authorList>
            <person name="Venkatesh B."/>
            <person name="Kirkness E.F."/>
            <person name="Loh Y.H."/>
            <person name="Halpern A.L."/>
            <person name="Lee A.P."/>
            <person name="Johnson J."/>
            <person name="Dandona N."/>
            <person name="Viswanathan L.D."/>
            <person name="Tay A."/>
            <person name="Venter J.C."/>
            <person name="Strausberg R.L."/>
            <person name="Brenner S."/>
        </authorList>
    </citation>
    <scope>NUCLEOTIDE SEQUENCE [LARGE SCALE GENOMIC DNA]</scope>
</reference>
<proteinExistence type="inferred from homology"/>
<dbReference type="InParanoid" id="A0A4W3JXS3"/>
<dbReference type="PROSITE" id="PS00270">
    <property type="entry name" value="ENDOTHELIN"/>
    <property type="match status" value="1"/>
</dbReference>
<dbReference type="InterPro" id="IPR001928">
    <property type="entry name" value="Endothln-like_toxin"/>
</dbReference>
<dbReference type="STRING" id="7868.ENSCMIP00000036605"/>
<sequence length="200" mass="22023">KKHEVFLLESGCLSGPVTSALSSADLPRTEGEQRPSLSIIGRLFSPHPPFGDVPSVGNNLRPSPIPGNEPPVTAIAAPSSRSRYKRCTCYSYKDKECVYYCHLDVIWINSPELQRGPIGKVRTRILRLIEKPGTGGVLGCKVRCGRGHKAAELLDVAACEELRRLGGECWRILSLNIRMRISTAESVREKVILVIGCCWI</sequence>
<accession>A0A4W3JXS3</accession>
<keyword evidence="6" id="KW-0838">Vasoactive</keyword>
<dbReference type="Pfam" id="PF00322">
    <property type="entry name" value="Endothelin"/>
    <property type="match status" value="1"/>
</dbReference>
<keyword evidence="4" id="KW-0964">Secreted</keyword>
<reference evidence="13" key="2">
    <citation type="journal article" date="2007" name="PLoS Biol.">
        <title>Survey sequencing and comparative analysis of the elephant shark (Callorhinchus milii) genome.</title>
        <authorList>
            <person name="Venkatesh B."/>
            <person name="Kirkness E.F."/>
            <person name="Loh Y.H."/>
            <person name="Halpern A.L."/>
            <person name="Lee A.P."/>
            <person name="Johnson J."/>
            <person name="Dandona N."/>
            <person name="Viswanathan L.D."/>
            <person name="Tay A."/>
            <person name="Venter J.C."/>
            <person name="Strausberg R.L."/>
            <person name="Brenner S."/>
        </authorList>
    </citation>
    <scope>NUCLEOTIDE SEQUENCE [LARGE SCALE GENOMIC DNA]</scope>
</reference>
<dbReference type="SMART" id="SM00272">
    <property type="entry name" value="END"/>
    <property type="match status" value="1"/>
</dbReference>
<dbReference type="GeneTree" id="ENSGT00940000175291"/>
<evidence type="ECO:0000256" key="5">
    <source>
        <dbReference type="ARBA" id="ARBA00022729"/>
    </source>
</evidence>
<dbReference type="Ensembl" id="ENSCMIT00000037146.1">
    <property type="protein sequence ID" value="ENSCMIP00000036605.1"/>
    <property type="gene ID" value="ENSCMIG00000015471.1"/>
</dbReference>
<dbReference type="GO" id="GO:0003100">
    <property type="term" value="P:regulation of systemic arterial blood pressure by endothelin"/>
    <property type="evidence" value="ECO:0007669"/>
    <property type="project" value="TreeGrafter"/>
</dbReference>
<evidence type="ECO:0000256" key="4">
    <source>
        <dbReference type="ARBA" id="ARBA00022525"/>
    </source>
</evidence>
<evidence type="ECO:0000256" key="6">
    <source>
        <dbReference type="ARBA" id="ARBA00022858"/>
    </source>
</evidence>
<comment type="subcellular location">
    <subcellularLocation>
        <location evidence="2">Secreted</location>
    </subcellularLocation>
</comment>
<dbReference type="PANTHER" id="PTHR13874">
    <property type="entry name" value="ENDOTHELIN"/>
    <property type="match status" value="1"/>
</dbReference>
<keyword evidence="5" id="KW-0732">Signal</keyword>
<evidence type="ECO:0000256" key="9">
    <source>
        <dbReference type="ARBA" id="ARBA00040198"/>
    </source>
</evidence>
<evidence type="ECO:0000256" key="10">
    <source>
        <dbReference type="ARBA" id="ARBA00041850"/>
    </source>
</evidence>
<dbReference type="PRINTS" id="PR00365">
    <property type="entry name" value="ENDOTHELIN"/>
</dbReference>
<evidence type="ECO:0000256" key="2">
    <source>
        <dbReference type="ARBA" id="ARBA00004613"/>
    </source>
</evidence>